<comment type="subcellular location">
    <subcellularLocation>
        <location evidence="1">Cell membrane</location>
        <topology evidence="1">Multi-pass membrane protein</topology>
    </subcellularLocation>
</comment>
<dbReference type="PANTHER" id="PTHR24247">
    <property type="entry name" value="5-HYDROXYTRYPTAMINE RECEPTOR"/>
    <property type="match status" value="1"/>
</dbReference>
<dbReference type="STRING" id="45351.A7RJ86"/>
<evidence type="ECO:0000313" key="12">
    <source>
        <dbReference type="EMBL" id="EDO48537.1"/>
    </source>
</evidence>
<evidence type="ECO:0000256" key="1">
    <source>
        <dbReference type="ARBA" id="ARBA00004651"/>
    </source>
</evidence>
<dbReference type="Gene3D" id="1.20.1070.10">
    <property type="entry name" value="Rhodopsin 7-helix transmembrane proteins"/>
    <property type="match status" value="1"/>
</dbReference>
<dbReference type="HOGENOM" id="CLU_009579_11_5_1"/>
<feature type="domain" description="G-protein coupled receptors family 1 profile" evidence="11">
    <location>
        <begin position="45"/>
        <end position="288"/>
    </location>
</feature>
<dbReference type="PhylomeDB" id="A7RJ86"/>
<dbReference type="GO" id="GO:0007186">
    <property type="term" value="P:G protein-coupled receptor signaling pathway"/>
    <property type="evidence" value="ECO:0000318"/>
    <property type="project" value="GO_Central"/>
</dbReference>
<evidence type="ECO:0000256" key="10">
    <source>
        <dbReference type="SAM" id="Phobius"/>
    </source>
</evidence>
<dbReference type="SUPFAM" id="SSF81321">
    <property type="entry name" value="Family A G protein-coupled receptor-like"/>
    <property type="match status" value="1"/>
</dbReference>
<dbReference type="PROSITE" id="PS00237">
    <property type="entry name" value="G_PROTEIN_RECEP_F1_1"/>
    <property type="match status" value="1"/>
</dbReference>
<evidence type="ECO:0000259" key="11">
    <source>
        <dbReference type="PROSITE" id="PS50262"/>
    </source>
</evidence>
<dbReference type="OrthoDB" id="9445642at2759"/>
<keyword evidence="2" id="KW-1003">Cell membrane</keyword>
<dbReference type="EMBL" id="DS469513">
    <property type="protein sequence ID" value="EDO48537.1"/>
    <property type="molecule type" value="Genomic_DNA"/>
</dbReference>
<keyword evidence="6 10" id="KW-0472">Membrane</keyword>
<keyword evidence="5 9" id="KW-0297">G-protein coupled receptor</keyword>
<feature type="transmembrane region" description="Helical" evidence="10">
    <location>
        <begin position="141"/>
        <end position="167"/>
    </location>
</feature>
<feature type="transmembrane region" description="Helical" evidence="10">
    <location>
        <begin position="173"/>
        <end position="200"/>
    </location>
</feature>
<evidence type="ECO:0000256" key="6">
    <source>
        <dbReference type="ARBA" id="ARBA00023136"/>
    </source>
</evidence>
<evidence type="ECO:0000256" key="7">
    <source>
        <dbReference type="ARBA" id="ARBA00023170"/>
    </source>
</evidence>
<feature type="transmembrane region" description="Helical" evidence="10">
    <location>
        <begin position="227"/>
        <end position="250"/>
    </location>
</feature>
<evidence type="ECO:0000313" key="13">
    <source>
        <dbReference type="Proteomes" id="UP000001593"/>
    </source>
</evidence>
<evidence type="ECO:0000256" key="3">
    <source>
        <dbReference type="ARBA" id="ARBA00022692"/>
    </source>
</evidence>
<accession>A7RJ86</accession>
<name>A7RJ86_NEMVE</name>
<dbReference type="AlphaFoldDB" id="A7RJ86"/>
<dbReference type="GO" id="GO:0004930">
    <property type="term" value="F:G protein-coupled receptor activity"/>
    <property type="evidence" value="ECO:0000318"/>
    <property type="project" value="GO_Central"/>
</dbReference>
<dbReference type="PROSITE" id="PS50262">
    <property type="entry name" value="G_PROTEIN_RECEP_F1_2"/>
    <property type="match status" value="1"/>
</dbReference>
<evidence type="ECO:0000256" key="8">
    <source>
        <dbReference type="ARBA" id="ARBA00023224"/>
    </source>
</evidence>
<dbReference type="GO" id="GO:0005886">
    <property type="term" value="C:plasma membrane"/>
    <property type="evidence" value="ECO:0000318"/>
    <property type="project" value="GO_Central"/>
</dbReference>
<evidence type="ECO:0000256" key="5">
    <source>
        <dbReference type="ARBA" id="ARBA00023040"/>
    </source>
</evidence>
<gene>
    <name evidence="12" type="ORF">NEMVEDRAFT_v1g197923</name>
</gene>
<dbReference type="PRINTS" id="PR00237">
    <property type="entry name" value="GPCRRHODOPSN"/>
</dbReference>
<reference evidence="12 13" key="1">
    <citation type="journal article" date="2007" name="Science">
        <title>Sea anemone genome reveals ancestral eumetazoan gene repertoire and genomic organization.</title>
        <authorList>
            <person name="Putnam N.H."/>
            <person name="Srivastava M."/>
            <person name="Hellsten U."/>
            <person name="Dirks B."/>
            <person name="Chapman J."/>
            <person name="Salamov A."/>
            <person name="Terry A."/>
            <person name="Shapiro H."/>
            <person name="Lindquist E."/>
            <person name="Kapitonov V.V."/>
            <person name="Jurka J."/>
            <person name="Genikhovich G."/>
            <person name="Grigoriev I.V."/>
            <person name="Lucas S.M."/>
            <person name="Steele R.E."/>
            <person name="Finnerty J.R."/>
            <person name="Technau U."/>
            <person name="Martindale M.Q."/>
            <person name="Rokhsar D.S."/>
        </authorList>
    </citation>
    <scope>NUCLEOTIDE SEQUENCE [LARGE SCALE GENOMIC DNA]</scope>
    <source>
        <strain evidence="13">CH2 X CH6</strain>
    </source>
</reference>
<dbReference type="Pfam" id="PF00001">
    <property type="entry name" value="7tm_1"/>
    <property type="match status" value="1"/>
</dbReference>
<feature type="transmembrane region" description="Helical" evidence="10">
    <location>
        <begin position="32"/>
        <end position="53"/>
    </location>
</feature>
<evidence type="ECO:0000256" key="9">
    <source>
        <dbReference type="RuleBase" id="RU000688"/>
    </source>
</evidence>
<proteinExistence type="inferred from homology"/>
<keyword evidence="3 9" id="KW-0812">Transmembrane</keyword>
<dbReference type="InterPro" id="IPR000276">
    <property type="entry name" value="GPCR_Rhodpsn"/>
</dbReference>
<comment type="similarity">
    <text evidence="9">Belongs to the G-protein coupled receptor 1 family.</text>
</comment>
<dbReference type="InParanoid" id="A7RJ86"/>
<dbReference type="eggNOG" id="KOG3656">
    <property type="taxonomic scope" value="Eukaryota"/>
</dbReference>
<feature type="transmembrane region" description="Helical" evidence="10">
    <location>
        <begin position="65"/>
        <end position="88"/>
    </location>
</feature>
<dbReference type="SMART" id="SM01381">
    <property type="entry name" value="7TM_GPCR_Srsx"/>
    <property type="match status" value="1"/>
</dbReference>
<dbReference type="OMA" id="WLQYSNS"/>
<keyword evidence="4 10" id="KW-1133">Transmembrane helix</keyword>
<feature type="transmembrane region" description="Helical" evidence="10">
    <location>
        <begin position="108"/>
        <end position="129"/>
    </location>
</feature>
<keyword evidence="7 9" id="KW-0675">Receptor</keyword>
<dbReference type="KEGG" id="nve:5520783"/>
<keyword evidence="13" id="KW-1185">Reference proteome</keyword>
<dbReference type="Proteomes" id="UP000001593">
    <property type="component" value="Unassembled WGS sequence"/>
</dbReference>
<protein>
    <recommendedName>
        <fullName evidence="11">G-protein coupled receptors family 1 profile domain-containing protein</fullName>
    </recommendedName>
</protein>
<organism evidence="12 13">
    <name type="scientific">Nematostella vectensis</name>
    <name type="common">Starlet sea anemone</name>
    <dbReference type="NCBI Taxonomy" id="45351"/>
    <lineage>
        <taxon>Eukaryota</taxon>
        <taxon>Metazoa</taxon>
        <taxon>Cnidaria</taxon>
        <taxon>Anthozoa</taxon>
        <taxon>Hexacorallia</taxon>
        <taxon>Actiniaria</taxon>
        <taxon>Edwardsiidae</taxon>
        <taxon>Nematostella</taxon>
    </lineage>
</organism>
<evidence type="ECO:0000256" key="4">
    <source>
        <dbReference type="ARBA" id="ARBA00022989"/>
    </source>
</evidence>
<dbReference type="PANTHER" id="PTHR24247:SF202">
    <property type="entry name" value="5-HYDROXYTRYPTAMINE RECEPTOR 1"/>
    <property type="match status" value="1"/>
</dbReference>
<sequence length="335" mass="38402">MGATKTYLALNSTNRTTDFTLPSHGVEDCVRVGFSVVIMIIILTGNLLVIAAYRENRRLQTGTYILLISLAFCDFLVGSVSVPLWIYISLQEWTVNEGVDLFFVSFDYVTALSSALHLTVIALERWVAISRPFYHQTLTRFYYILALLYIWIMAFVVSGCYFIGWAIKRAEFYVVALFCVGFLIPFLVILLVNISIFGVAKRLIRELPTTTMSHDQKTKLQKERKTAITLGIITALFFFELLPTYIIALVGEFCQPCFVKLGWQNITRVFNFAKWLQYSNSAVNPFVYAFRDVEMRRAFKQLARRLMCRRPRTIGQSRNMSVNTSVGRSAEQNLE</sequence>
<dbReference type="InterPro" id="IPR017452">
    <property type="entry name" value="GPCR_Rhodpsn_7TM"/>
</dbReference>
<evidence type="ECO:0000256" key="2">
    <source>
        <dbReference type="ARBA" id="ARBA00022475"/>
    </source>
</evidence>
<keyword evidence="8 9" id="KW-0807">Transducer</keyword>